<feature type="transmembrane region" description="Helical" evidence="6">
    <location>
        <begin position="6"/>
        <end position="28"/>
    </location>
</feature>
<feature type="transmembrane region" description="Helical" evidence="6">
    <location>
        <begin position="341"/>
        <end position="365"/>
    </location>
</feature>
<evidence type="ECO:0000256" key="2">
    <source>
        <dbReference type="ARBA" id="ARBA00022692"/>
    </source>
</evidence>
<evidence type="ECO:0000313" key="9">
    <source>
        <dbReference type="Proteomes" id="UP000037460"/>
    </source>
</evidence>
<sequence length="477" mass="51757">MCTLNYTYFGPALLVLPLFVISLVNLFVAGPPLKTIVLDSAGPSFGASLPFMKLDVSASSAKFTLIPKDEMTHFFVVTAYTSPSSASPVKLDASVTGKKPRPGEPADKLAVFEPLNRAASGTVDGGYGAAGTGSHEHHGGKPTLQLLQPLLGYTEYDVVIRSLAAGSGKAGGTAAPIPTMEYRLTYVPTPFTYTQIGVRCFFTLTSGLLLLTYSIAMCSQRRAREPGQLWMFSLLVLLVALNDPLYVARVYLGGHHGLYVASVFGQILFSGGLFLFWLVYADGMSSDSAPERGCCFYLPKLALVGVYVGVSAAMFIMHGRLPDRIHVGDAHGLYDYREYDAQTMMVIALCASVVAVGVWLSVLVSQAVYRLGWKKVEYIYTEREKSFVGITIVFVILSLCGHLYRAVHGRRGSWMQLQLPFLTLTNSYLLLLTHAFWPSDREAVAPARGDGYEEGGDEYGTDERGGKGQGLLADDDE</sequence>
<comment type="caution">
    <text evidence="8">The sequence shown here is derived from an EMBL/GenBank/DDBJ whole genome shotgun (WGS) entry which is preliminary data.</text>
</comment>
<dbReference type="InterPro" id="IPR047843">
    <property type="entry name" value="WLS-like_TM"/>
</dbReference>
<gene>
    <name evidence="8" type="ORF">Ctob_011967</name>
</gene>
<evidence type="ECO:0000256" key="5">
    <source>
        <dbReference type="SAM" id="MobiDB-lite"/>
    </source>
</evidence>
<feature type="transmembrane region" description="Helical" evidence="6">
    <location>
        <begin position="301"/>
        <end position="321"/>
    </location>
</feature>
<accession>A0A0M0JUM8</accession>
<evidence type="ECO:0000259" key="7">
    <source>
        <dbReference type="Pfam" id="PF06664"/>
    </source>
</evidence>
<evidence type="ECO:0000256" key="1">
    <source>
        <dbReference type="ARBA" id="ARBA00004141"/>
    </source>
</evidence>
<feature type="transmembrane region" description="Helical" evidence="6">
    <location>
        <begin position="258"/>
        <end position="280"/>
    </location>
</feature>
<keyword evidence="4 6" id="KW-0472">Membrane</keyword>
<feature type="domain" description="Wntless-like transmembrane" evidence="7">
    <location>
        <begin position="191"/>
        <end position="439"/>
    </location>
</feature>
<dbReference type="PANTHER" id="PTHR31918">
    <property type="entry name" value="TRANSMEMBRANE PROTEIN 181"/>
    <property type="match status" value="1"/>
</dbReference>
<name>A0A0M0JUM8_9EUKA</name>
<feature type="region of interest" description="Disordered" evidence="5">
    <location>
        <begin position="447"/>
        <end position="477"/>
    </location>
</feature>
<evidence type="ECO:0000256" key="6">
    <source>
        <dbReference type="SAM" id="Phobius"/>
    </source>
</evidence>
<dbReference type="PANTHER" id="PTHR31918:SF1">
    <property type="entry name" value="TRANSMEMBRANE PROTEIN 181"/>
    <property type="match status" value="1"/>
</dbReference>
<dbReference type="EMBL" id="JWZX01002255">
    <property type="protein sequence ID" value="KOO30264.1"/>
    <property type="molecule type" value="Genomic_DNA"/>
</dbReference>
<dbReference type="Proteomes" id="UP000037460">
    <property type="component" value="Unassembled WGS sequence"/>
</dbReference>
<dbReference type="GO" id="GO:0016020">
    <property type="term" value="C:membrane"/>
    <property type="evidence" value="ECO:0007669"/>
    <property type="project" value="UniProtKB-SubCell"/>
</dbReference>
<keyword evidence="3 6" id="KW-1133">Transmembrane helix</keyword>
<evidence type="ECO:0000256" key="3">
    <source>
        <dbReference type="ARBA" id="ARBA00022989"/>
    </source>
</evidence>
<keyword evidence="9" id="KW-1185">Reference proteome</keyword>
<comment type="subcellular location">
    <subcellularLocation>
        <location evidence="1">Membrane</location>
        <topology evidence="1">Multi-pass membrane protein</topology>
    </subcellularLocation>
</comment>
<feature type="transmembrane region" description="Helical" evidence="6">
    <location>
        <begin position="229"/>
        <end position="252"/>
    </location>
</feature>
<proteinExistence type="predicted"/>
<reference evidence="9" key="1">
    <citation type="journal article" date="2015" name="PLoS Genet.">
        <title>Genome Sequence and Transcriptome Analyses of Chrysochromulina tobin: Metabolic Tools for Enhanced Algal Fitness in the Prominent Order Prymnesiales (Haptophyceae).</title>
        <authorList>
            <person name="Hovde B.T."/>
            <person name="Deodato C.R."/>
            <person name="Hunsperger H.M."/>
            <person name="Ryken S.A."/>
            <person name="Yost W."/>
            <person name="Jha R.K."/>
            <person name="Patterson J."/>
            <person name="Monnat R.J. Jr."/>
            <person name="Barlow S.B."/>
            <person name="Starkenburg S.R."/>
            <person name="Cattolico R.A."/>
        </authorList>
    </citation>
    <scope>NUCLEOTIDE SEQUENCE</scope>
    <source>
        <strain evidence="9">CCMP291</strain>
    </source>
</reference>
<dbReference type="AlphaFoldDB" id="A0A0M0JUM8"/>
<evidence type="ECO:0000313" key="8">
    <source>
        <dbReference type="EMBL" id="KOO30264.1"/>
    </source>
</evidence>
<dbReference type="InterPro" id="IPR040416">
    <property type="entry name" value="TMEM181"/>
</dbReference>
<keyword evidence="2 6" id="KW-0812">Transmembrane</keyword>
<dbReference type="Pfam" id="PF06664">
    <property type="entry name" value="WLS-like_TM"/>
    <property type="match status" value="1"/>
</dbReference>
<feature type="transmembrane region" description="Helical" evidence="6">
    <location>
        <begin position="386"/>
        <end position="407"/>
    </location>
</feature>
<protein>
    <recommendedName>
        <fullName evidence="7">Wntless-like transmembrane domain-containing protein</fullName>
    </recommendedName>
</protein>
<organism evidence="8 9">
    <name type="scientific">Chrysochromulina tobinii</name>
    <dbReference type="NCBI Taxonomy" id="1460289"/>
    <lineage>
        <taxon>Eukaryota</taxon>
        <taxon>Haptista</taxon>
        <taxon>Haptophyta</taxon>
        <taxon>Prymnesiophyceae</taxon>
        <taxon>Prymnesiales</taxon>
        <taxon>Chrysochromulinaceae</taxon>
        <taxon>Chrysochromulina</taxon>
    </lineage>
</organism>
<evidence type="ECO:0000256" key="4">
    <source>
        <dbReference type="ARBA" id="ARBA00023136"/>
    </source>
</evidence>
<dbReference type="GO" id="GO:0015643">
    <property type="term" value="F:toxic substance binding"/>
    <property type="evidence" value="ECO:0007669"/>
    <property type="project" value="InterPro"/>
</dbReference>